<evidence type="ECO:0000259" key="8">
    <source>
        <dbReference type="Pfam" id="PF16916"/>
    </source>
</evidence>
<evidence type="ECO:0000313" key="9">
    <source>
        <dbReference type="EMBL" id="GMH86280.1"/>
    </source>
</evidence>
<keyword evidence="4" id="KW-0812">Transmembrane</keyword>
<dbReference type="NCBIfam" id="TIGR01297">
    <property type="entry name" value="CDF"/>
    <property type="match status" value="1"/>
</dbReference>
<accession>A0A9W7BE45</accession>
<evidence type="ECO:0000256" key="2">
    <source>
        <dbReference type="ARBA" id="ARBA00008114"/>
    </source>
</evidence>
<evidence type="ECO:0000256" key="4">
    <source>
        <dbReference type="ARBA" id="ARBA00022692"/>
    </source>
</evidence>
<dbReference type="InterPro" id="IPR027470">
    <property type="entry name" value="Cation_efflux_CTD"/>
</dbReference>
<dbReference type="SUPFAM" id="SSF160240">
    <property type="entry name" value="Cation efflux protein cytoplasmic domain-like"/>
    <property type="match status" value="2"/>
</dbReference>
<feature type="domain" description="Cation efflux protein cytoplasmic" evidence="8">
    <location>
        <begin position="275"/>
        <end position="353"/>
    </location>
</feature>
<evidence type="ECO:0000256" key="6">
    <source>
        <dbReference type="ARBA" id="ARBA00023136"/>
    </source>
</evidence>
<dbReference type="PANTHER" id="PTHR43840:SF15">
    <property type="entry name" value="MITOCHONDRIAL METAL TRANSPORTER 1-RELATED"/>
    <property type="match status" value="1"/>
</dbReference>
<dbReference type="AlphaFoldDB" id="A0A9W7BE45"/>
<evidence type="ECO:0000256" key="3">
    <source>
        <dbReference type="ARBA" id="ARBA00022448"/>
    </source>
</evidence>
<keyword evidence="6" id="KW-0472">Membrane</keyword>
<proteinExistence type="inferred from homology"/>
<dbReference type="FunFam" id="1.20.1510.10:FF:000006">
    <property type="entry name" value="Divalent cation efflux transporter"/>
    <property type="match status" value="1"/>
</dbReference>
<evidence type="ECO:0000313" key="10">
    <source>
        <dbReference type="Proteomes" id="UP001165160"/>
    </source>
</evidence>
<keyword evidence="3" id="KW-0813">Transport</keyword>
<dbReference type="SUPFAM" id="SSF161111">
    <property type="entry name" value="Cation efflux protein transmembrane domain-like"/>
    <property type="match status" value="1"/>
</dbReference>
<dbReference type="InterPro" id="IPR050291">
    <property type="entry name" value="CDF_Transporter"/>
</dbReference>
<comment type="similarity">
    <text evidence="2">Belongs to the cation diffusion facilitator (CDF) transporter (TC 2.A.4) family.</text>
</comment>
<evidence type="ECO:0000256" key="5">
    <source>
        <dbReference type="ARBA" id="ARBA00022989"/>
    </source>
</evidence>
<dbReference type="Gene3D" id="1.20.1510.10">
    <property type="entry name" value="Cation efflux protein transmembrane domain"/>
    <property type="match status" value="1"/>
</dbReference>
<comment type="subcellular location">
    <subcellularLocation>
        <location evidence="1">Membrane</location>
        <topology evidence="1">Multi-pass membrane protein</topology>
    </subcellularLocation>
</comment>
<dbReference type="PANTHER" id="PTHR43840">
    <property type="entry name" value="MITOCHONDRIAL METAL TRANSPORTER 1-RELATED"/>
    <property type="match status" value="1"/>
</dbReference>
<organism evidence="9 10">
    <name type="scientific">Triparma verrucosa</name>
    <dbReference type="NCBI Taxonomy" id="1606542"/>
    <lineage>
        <taxon>Eukaryota</taxon>
        <taxon>Sar</taxon>
        <taxon>Stramenopiles</taxon>
        <taxon>Ochrophyta</taxon>
        <taxon>Bolidophyceae</taxon>
        <taxon>Parmales</taxon>
        <taxon>Triparmaceae</taxon>
        <taxon>Triparma</taxon>
    </lineage>
</organism>
<dbReference type="Proteomes" id="UP001165160">
    <property type="component" value="Unassembled WGS sequence"/>
</dbReference>
<dbReference type="InterPro" id="IPR058533">
    <property type="entry name" value="Cation_efflux_TM"/>
</dbReference>
<dbReference type="InterPro" id="IPR036837">
    <property type="entry name" value="Cation_efflux_CTD_sf"/>
</dbReference>
<dbReference type="GO" id="GO:0016020">
    <property type="term" value="C:membrane"/>
    <property type="evidence" value="ECO:0007669"/>
    <property type="project" value="UniProtKB-SubCell"/>
</dbReference>
<dbReference type="Pfam" id="PF16916">
    <property type="entry name" value="ZT_dimer"/>
    <property type="match status" value="1"/>
</dbReference>
<name>A0A9W7BE45_9STRA</name>
<sequence>MFVRNVVIGRGVCRNISSLNWHAQPFNGIVDRGVPRVPLRLYSTKEEEKEKEKGPLAVPFSAPNVTFLGAITNITLSGTKFSVGLLTNSPALLSDAAHSLSDLSTDAVAYYTYKKAREPKDFDHPYGHGKYEAVGSVAVGSLLILTGLGVCYNSLSSLHSLISSLPPPQLLSPSLPPSYALLTSLTSVILKETLYRLTLSTGIHTSSSVIIANAHHHRSDAYSSLIAALGIGGSLCLGLDYLDPVAGVGVSFMVLKSGFDVCEGSVRELLDEQIDPINLKDIANVISSVNGVKLKGDGAVVGRRMGPCVWVDAEITVDGKLSASGAHQLGEHCRRNVLRKFDYVGEVKIHFDPSPRQEYLPGGPELRDTPDVFERKINAILKGRRDILGFTDVEVLYDRSGRVNLNLNIIMPKDATIGKCNEVAREVRKILMERIEECADVDVDLELEEMGEEEKRIVVYKEEKNALGHIHTHTRKV</sequence>
<dbReference type="Gene3D" id="3.30.70.1350">
    <property type="entry name" value="Cation efflux protein, cytoplasmic domain"/>
    <property type="match status" value="2"/>
</dbReference>
<gene>
    <name evidence="9" type="ORF">TrVE_jg9119</name>
</gene>
<reference evidence="10" key="1">
    <citation type="journal article" date="2023" name="Commun. Biol.">
        <title>Genome analysis of Parmales, the sister group of diatoms, reveals the evolutionary specialization of diatoms from phago-mixotrophs to photoautotrophs.</title>
        <authorList>
            <person name="Ban H."/>
            <person name="Sato S."/>
            <person name="Yoshikawa S."/>
            <person name="Yamada K."/>
            <person name="Nakamura Y."/>
            <person name="Ichinomiya M."/>
            <person name="Sato N."/>
            <person name="Blanc-Mathieu R."/>
            <person name="Endo H."/>
            <person name="Kuwata A."/>
            <person name="Ogata H."/>
        </authorList>
    </citation>
    <scope>NUCLEOTIDE SEQUENCE [LARGE SCALE GENOMIC DNA]</scope>
    <source>
        <strain evidence="10">NIES 3699</strain>
    </source>
</reference>
<evidence type="ECO:0000256" key="1">
    <source>
        <dbReference type="ARBA" id="ARBA00004141"/>
    </source>
</evidence>
<dbReference type="GO" id="GO:0008324">
    <property type="term" value="F:monoatomic cation transmembrane transporter activity"/>
    <property type="evidence" value="ECO:0007669"/>
    <property type="project" value="InterPro"/>
</dbReference>
<keyword evidence="5" id="KW-1133">Transmembrane helix</keyword>
<dbReference type="EMBL" id="BRXX01000058">
    <property type="protein sequence ID" value="GMH86280.1"/>
    <property type="molecule type" value="Genomic_DNA"/>
</dbReference>
<dbReference type="InterPro" id="IPR002524">
    <property type="entry name" value="Cation_efflux"/>
</dbReference>
<dbReference type="Pfam" id="PF01545">
    <property type="entry name" value="Cation_efflux"/>
    <property type="match status" value="1"/>
</dbReference>
<feature type="domain" description="Cation efflux protein transmembrane" evidence="7">
    <location>
        <begin position="67"/>
        <end position="270"/>
    </location>
</feature>
<dbReference type="InterPro" id="IPR027469">
    <property type="entry name" value="Cation_efflux_TMD_sf"/>
</dbReference>
<evidence type="ECO:0008006" key="11">
    <source>
        <dbReference type="Google" id="ProtNLM"/>
    </source>
</evidence>
<evidence type="ECO:0000259" key="7">
    <source>
        <dbReference type="Pfam" id="PF01545"/>
    </source>
</evidence>
<protein>
    <recommendedName>
        <fullName evidence="11">Cation efflux protein cytoplasmic domain-containing protein</fullName>
    </recommendedName>
</protein>
<comment type="caution">
    <text evidence="9">The sequence shown here is derived from an EMBL/GenBank/DDBJ whole genome shotgun (WGS) entry which is preliminary data.</text>
</comment>
<keyword evidence="10" id="KW-1185">Reference proteome</keyword>